<dbReference type="GO" id="GO:0046820">
    <property type="term" value="F:4-amino-4-deoxychorismate synthase activity"/>
    <property type="evidence" value="ECO:0007669"/>
    <property type="project" value="TreeGrafter"/>
</dbReference>
<gene>
    <name evidence="3" type="ORF">BU14_0071s0070</name>
</gene>
<evidence type="ECO:0000259" key="2">
    <source>
        <dbReference type="Pfam" id="PF00425"/>
    </source>
</evidence>
<dbReference type="EMBL" id="KV918786">
    <property type="protein sequence ID" value="OSX79816.1"/>
    <property type="molecule type" value="Genomic_DNA"/>
</dbReference>
<dbReference type="GO" id="GO:0000162">
    <property type="term" value="P:L-tryptophan biosynthetic process"/>
    <property type="evidence" value="ECO:0007669"/>
    <property type="project" value="TreeGrafter"/>
</dbReference>
<dbReference type="AlphaFoldDB" id="A0A1X6PGE0"/>
<accession>A0A1X6PGE0</accession>
<proteinExistence type="predicted"/>
<evidence type="ECO:0000256" key="1">
    <source>
        <dbReference type="SAM" id="MobiDB-lite"/>
    </source>
</evidence>
<sequence length="91" mass="9324">MIADLVRNDLGRVCVPGSVTVPSLMAVETYATVHQLVTTVRGQVDVTPRRRVGGVPAAATAAAVGGASAPPPPPPPPPPRRSCAPRGRWAP</sequence>
<dbReference type="Pfam" id="PF00425">
    <property type="entry name" value="Chorismate_bind"/>
    <property type="match status" value="1"/>
</dbReference>
<reference evidence="3 4" key="1">
    <citation type="submission" date="2017-03" db="EMBL/GenBank/DDBJ databases">
        <title>WGS assembly of Porphyra umbilicalis.</title>
        <authorList>
            <person name="Brawley S.H."/>
            <person name="Blouin N.A."/>
            <person name="Ficko-Blean E."/>
            <person name="Wheeler G.L."/>
            <person name="Lohr M."/>
            <person name="Goodson H.V."/>
            <person name="Jenkins J.W."/>
            <person name="Blaby-Haas C.E."/>
            <person name="Helliwell K.E."/>
            <person name="Chan C."/>
            <person name="Marriage T."/>
            <person name="Bhattacharya D."/>
            <person name="Klein A.S."/>
            <person name="Badis Y."/>
            <person name="Brodie J."/>
            <person name="Cao Y."/>
            <person name="Collen J."/>
            <person name="Dittami S.M."/>
            <person name="Gachon C.M."/>
            <person name="Green B.R."/>
            <person name="Karpowicz S."/>
            <person name="Kim J.W."/>
            <person name="Kudahl U."/>
            <person name="Lin S."/>
            <person name="Michel G."/>
            <person name="Mittag M."/>
            <person name="Olson B.J."/>
            <person name="Pangilinan J."/>
            <person name="Peng Y."/>
            <person name="Qiu H."/>
            <person name="Shu S."/>
            <person name="Singer J.T."/>
            <person name="Smith A.G."/>
            <person name="Sprecher B.N."/>
            <person name="Wagner V."/>
            <person name="Wang W."/>
            <person name="Wang Z.-Y."/>
            <person name="Yan J."/>
            <person name="Yarish C."/>
            <person name="Zoeuner-Riek S."/>
            <person name="Zhuang Y."/>
            <person name="Zou Y."/>
            <person name="Lindquist E.A."/>
            <person name="Grimwood J."/>
            <person name="Barry K."/>
            <person name="Rokhsar D.S."/>
            <person name="Schmutz J."/>
            <person name="Stiller J.W."/>
            <person name="Grossman A.R."/>
            <person name="Prochnik S.E."/>
        </authorList>
    </citation>
    <scope>NUCLEOTIDE SEQUENCE [LARGE SCALE GENOMIC DNA]</scope>
    <source>
        <strain evidence="3">4086291</strain>
    </source>
</reference>
<feature type="compositionally biased region" description="Low complexity" evidence="1">
    <location>
        <begin position="81"/>
        <end position="91"/>
    </location>
</feature>
<dbReference type="SUPFAM" id="SSF56322">
    <property type="entry name" value="ADC synthase"/>
    <property type="match status" value="1"/>
</dbReference>
<evidence type="ECO:0000313" key="4">
    <source>
        <dbReference type="Proteomes" id="UP000218209"/>
    </source>
</evidence>
<feature type="compositionally biased region" description="Pro residues" evidence="1">
    <location>
        <begin position="69"/>
        <end position="80"/>
    </location>
</feature>
<feature type="compositionally biased region" description="Low complexity" evidence="1">
    <location>
        <begin position="55"/>
        <end position="68"/>
    </location>
</feature>
<evidence type="ECO:0000313" key="3">
    <source>
        <dbReference type="EMBL" id="OSX79816.1"/>
    </source>
</evidence>
<dbReference type="InterPro" id="IPR019999">
    <property type="entry name" value="Anth_synth_I-like"/>
</dbReference>
<protein>
    <recommendedName>
        <fullName evidence="2">Chorismate-utilising enzyme C-terminal domain-containing protein</fullName>
    </recommendedName>
</protein>
<dbReference type="GO" id="GO:0008153">
    <property type="term" value="P:4-aminobenzoate biosynthetic process"/>
    <property type="evidence" value="ECO:0007669"/>
    <property type="project" value="TreeGrafter"/>
</dbReference>
<dbReference type="Gene3D" id="3.60.120.10">
    <property type="entry name" value="Anthranilate synthase"/>
    <property type="match status" value="1"/>
</dbReference>
<dbReference type="PANTHER" id="PTHR11236">
    <property type="entry name" value="AMINOBENZOATE/ANTHRANILATE SYNTHASE"/>
    <property type="match status" value="1"/>
</dbReference>
<feature type="region of interest" description="Disordered" evidence="1">
    <location>
        <begin position="55"/>
        <end position="91"/>
    </location>
</feature>
<feature type="domain" description="Chorismate-utilising enzyme C-terminal" evidence="2">
    <location>
        <begin position="1"/>
        <end position="67"/>
    </location>
</feature>
<dbReference type="OrthoDB" id="64220at2759"/>
<dbReference type="PANTHER" id="PTHR11236:SF18">
    <property type="entry name" value="AMINODEOXYCHORISMATE SYNTHASE"/>
    <property type="match status" value="1"/>
</dbReference>
<dbReference type="InterPro" id="IPR005801">
    <property type="entry name" value="ADC_synthase"/>
</dbReference>
<organism evidence="3 4">
    <name type="scientific">Porphyra umbilicalis</name>
    <name type="common">Purple laver</name>
    <name type="synonym">Red alga</name>
    <dbReference type="NCBI Taxonomy" id="2786"/>
    <lineage>
        <taxon>Eukaryota</taxon>
        <taxon>Rhodophyta</taxon>
        <taxon>Bangiophyceae</taxon>
        <taxon>Bangiales</taxon>
        <taxon>Bangiaceae</taxon>
        <taxon>Porphyra</taxon>
    </lineage>
</organism>
<dbReference type="Proteomes" id="UP000218209">
    <property type="component" value="Unassembled WGS sequence"/>
</dbReference>
<name>A0A1X6PGE0_PORUM</name>
<dbReference type="GO" id="GO:0005737">
    <property type="term" value="C:cytoplasm"/>
    <property type="evidence" value="ECO:0007669"/>
    <property type="project" value="TreeGrafter"/>
</dbReference>
<keyword evidence="4" id="KW-1185">Reference proteome</keyword>
<dbReference type="InterPro" id="IPR015890">
    <property type="entry name" value="Chorismate_C"/>
</dbReference>